<name>A0A1A9I8B4_9BACT</name>
<sequence length="59" mass="6931">MVDTLKREKFKRALKLNKYCLTCFLAFKAYHNSSSALLHRVQANYDVKYFLQLKSCGLL</sequence>
<dbReference type="Proteomes" id="UP000077667">
    <property type="component" value="Chromosome"/>
</dbReference>
<evidence type="ECO:0000313" key="1">
    <source>
        <dbReference type="EMBL" id="ANH82940.1"/>
    </source>
</evidence>
<dbReference type="KEGG" id="nia:A8C56_19845"/>
<proteinExistence type="predicted"/>
<keyword evidence="2" id="KW-1185">Reference proteome</keyword>
<organism evidence="1 2">
    <name type="scientific">Niabella ginsenosidivorans</name>
    <dbReference type="NCBI Taxonomy" id="1176587"/>
    <lineage>
        <taxon>Bacteria</taxon>
        <taxon>Pseudomonadati</taxon>
        <taxon>Bacteroidota</taxon>
        <taxon>Chitinophagia</taxon>
        <taxon>Chitinophagales</taxon>
        <taxon>Chitinophagaceae</taxon>
        <taxon>Niabella</taxon>
    </lineage>
</organism>
<evidence type="ECO:0000313" key="2">
    <source>
        <dbReference type="Proteomes" id="UP000077667"/>
    </source>
</evidence>
<accession>A0A1A9I8B4</accession>
<reference evidence="1 2" key="1">
    <citation type="submission" date="2016-05" db="EMBL/GenBank/DDBJ databases">
        <title>Niabella ginsenosidivorans BS26 whole genome sequencing.</title>
        <authorList>
            <person name="Im W.T."/>
            <person name="Siddiqi M.Z."/>
        </authorList>
    </citation>
    <scope>NUCLEOTIDE SEQUENCE [LARGE SCALE GENOMIC DNA]</scope>
    <source>
        <strain evidence="1 2">BS26</strain>
    </source>
</reference>
<dbReference type="AlphaFoldDB" id="A0A1A9I8B4"/>
<dbReference type="EMBL" id="CP015772">
    <property type="protein sequence ID" value="ANH82940.1"/>
    <property type="molecule type" value="Genomic_DNA"/>
</dbReference>
<protein>
    <submittedName>
        <fullName evidence="1">Uncharacterized protein</fullName>
    </submittedName>
</protein>
<dbReference type="STRING" id="1176587.A8C56_19845"/>
<gene>
    <name evidence="1" type="ORF">A8C56_19845</name>
</gene>